<accession>A0ABD2BHY2</accession>
<dbReference type="Proteomes" id="UP001607303">
    <property type="component" value="Unassembled WGS sequence"/>
</dbReference>
<name>A0ABD2BHY2_VESMC</name>
<proteinExistence type="predicted"/>
<evidence type="ECO:0000313" key="1">
    <source>
        <dbReference type="EMBL" id="KAL2732255.1"/>
    </source>
</evidence>
<comment type="caution">
    <text evidence="1">The sequence shown here is derived from an EMBL/GenBank/DDBJ whole genome shotgun (WGS) entry which is preliminary data.</text>
</comment>
<protein>
    <submittedName>
        <fullName evidence="1">PiggyBac transposable element-derived protein 4-like</fullName>
    </submittedName>
</protein>
<dbReference type="EMBL" id="JAYRBN010000075">
    <property type="protein sequence ID" value="KAL2732255.1"/>
    <property type="molecule type" value="Genomic_DNA"/>
</dbReference>
<reference evidence="1 2" key="1">
    <citation type="journal article" date="2024" name="Ann. Entomol. Soc. Am.">
        <title>Genomic analyses of the southern and eastern yellowjacket wasps (Hymenoptera: Vespidae) reveal evolutionary signatures of social life.</title>
        <authorList>
            <person name="Catto M.A."/>
            <person name="Caine P.B."/>
            <person name="Orr S.E."/>
            <person name="Hunt B.G."/>
            <person name="Goodisman M.A.D."/>
        </authorList>
    </citation>
    <scope>NUCLEOTIDE SEQUENCE [LARGE SCALE GENOMIC DNA]</scope>
    <source>
        <strain evidence="1">232</strain>
        <tissue evidence="1">Head and thorax</tissue>
    </source>
</reference>
<dbReference type="AlphaFoldDB" id="A0ABD2BHY2"/>
<evidence type="ECO:0000313" key="2">
    <source>
        <dbReference type="Proteomes" id="UP001607303"/>
    </source>
</evidence>
<keyword evidence="2" id="KW-1185">Reference proteome</keyword>
<gene>
    <name evidence="1" type="ORF">V1477_014496</name>
</gene>
<sequence length="84" mass="9947">MKSWSTDKSKLTIGQQINLGFLTLSKYLGETDFHKYFGCFKRYAKHQTQRISNFLEYINNKCRENFVFEVILSVDERLLNSKGE</sequence>
<organism evidence="1 2">
    <name type="scientific">Vespula maculifrons</name>
    <name type="common">Eastern yellow jacket</name>
    <name type="synonym">Wasp</name>
    <dbReference type="NCBI Taxonomy" id="7453"/>
    <lineage>
        <taxon>Eukaryota</taxon>
        <taxon>Metazoa</taxon>
        <taxon>Ecdysozoa</taxon>
        <taxon>Arthropoda</taxon>
        <taxon>Hexapoda</taxon>
        <taxon>Insecta</taxon>
        <taxon>Pterygota</taxon>
        <taxon>Neoptera</taxon>
        <taxon>Endopterygota</taxon>
        <taxon>Hymenoptera</taxon>
        <taxon>Apocrita</taxon>
        <taxon>Aculeata</taxon>
        <taxon>Vespoidea</taxon>
        <taxon>Vespidae</taxon>
        <taxon>Vespinae</taxon>
        <taxon>Vespula</taxon>
    </lineage>
</organism>